<dbReference type="InterPro" id="IPR053710">
    <property type="entry name" value="Arylamine_NAT_domain_sf"/>
</dbReference>
<dbReference type="RefSeq" id="WP_191161436.1">
    <property type="nucleotide sequence ID" value="NZ_JACXAI010000038.1"/>
</dbReference>
<keyword evidence="4" id="KW-1185">Reference proteome</keyword>
<comment type="caution">
    <text evidence="3">The sequence shown here is derived from an EMBL/GenBank/DDBJ whole genome shotgun (WGS) entry which is preliminary data.</text>
</comment>
<evidence type="ECO:0000313" key="3">
    <source>
        <dbReference type="EMBL" id="MBD1382842.1"/>
    </source>
</evidence>
<dbReference type="GO" id="GO:0016407">
    <property type="term" value="F:acetyltransferase activity"/>
    <property type="evidence" value="ECO:0007669"/>
    <property type="project" value="InterPro"/>
</dbReference>
<reference evidence="3" key="1">
    <citation type="submission" date="2020-09" db="EMBL/GenBank/DDBJ databases">
        <title>A novel bacterium of genus Bacillus, isolated from South China Sea.</title>
        <authorList>
            <person name="Huang H."/>
            <person name="Mo K."/>
            <person name="Hu Y."/>
        </authorList>
    </citation>
    <scope>NUCLEOTIDE SEQUENCE</scope>
    <source>
        <strain evidence="3">IB182487</strain>
    </source>
</reference>
<comment type="similarity">
    <text evidence="1 2">Belongs to the arylamine N-acetyltransferase family.</text>
</comment>
<dbReference type="Pfam" id="PF00797">
    <property type="entry name" value="Acetyltransf_2"/>
    <property type="match status" value="1"/>
</dbReference>
<dbReference type="Proteomes" id="UP000626844">
    <property type="component" value="Unassembled WGS sequence"/>
</dbReference>
<gene>
    <name evidence="3" type="ORF">IC621_21820</name>
</gene>
<evidence type="ECO:0000313" key="4">
    <source>
        <dbReference type="Proteomes" id="UP000626844"/>
    </source>
</evidence>
<dbReference type="AlphaFoldDB" id="A0A926NRY4"/>
<proteinExistence type="inferred from homology"/>
<dbReference type="InterPro" id="IPR001447">
    <property type="entry name" value="Arylamine_N-AcTrfase"/>
</dbReference>
<evidence type="ECO:0000256" key="2">
    <source>
        <dbReference type="RuleBase" id="RU003452"/>
    </source>
</evidence>
<dbReference type="InterPro" id="IPR038765">
    <property type="entry name" value="Papain-like_cys_pep_sf"/>
</dbReference>
<evidence type="ECO:0000256" key="1">
    <source>
        <dbReference type="ARBA" id="ARBA00006547"/>
    </source>
</evidence>
<organism evidence="3 4">
    <name type="scientific">Metabacillus arenae</name>
    <dbReference type="NCBI Taxonomy" id="2771434"/>
    <lineage>
        <taxon>Bacteria</taxon>
        <taxon>Bacillati</taxon>
        <taxon>Bacillota</taxon>
        <taxon>Bacilli</taxon>
        <taxon>Bacillales</taxon>
        <taxon>Bacillaceae</taxon>
        <taxon>Metabacillus</taxon>
    </lineage>
</organism>
<accession>A0A926NRY4</accession>
<dbReference type="SUPFAM" id="SSF54001">
    <property type="entry name" value="Cysteine proteinases"/>
    <property type="match status" value="1"/>
</dbReference>
<name>A0A926NRY4_9BACI</name>
<dbReference type="PRINTS" id="PR01543">
    <property type="entry name" value="ANATRNSFRASE"/>
</dbReference>
<dbReference type="PANTHER" id="PTHR11786:SF0">
    <property type="entry name" value="ARYLAMINE N-ACETYLTRANSFERASE 4-RELATED"/>
    <property type="match status" value="1"/>
</dbReference>
<protein>
    <submittedName>
        <fullName evidence="3">Arylamine N-acetyltransferase</fullName>
    </submittedName>
</protein>
<dbReference type="Gene3D" id="3.30.2140.20">
    <property type="match status" value="1"/>
</dbReference>
<dbReference type="PANTHER" id="PTHR11786">
    <property type="entry name" value="N-HYDROXYARYLAMINE O-ACETYLTRANSFERASE"/>
    <property type="match status" value="1"/>
</dbReference>
<sequence length="258" mass="29346">MSELNTLFRKRIGIPENENVTFETLGYVLEKTAKTIPFENLCIIENNVSEITKDSLFNKILIRNEGGLCYELNSIFYFFLIENGFRAALARGVVYNHASQEFLSLGRTHVTILLTHEDQTYIVDTGFGGNLPLKPVPLTGEVVTSPNGEFRVKKAASEHGDYILEMKLAHKDTAWKTGYAYDSKKPISDVSEFNEIQTIIAEHEQSPFNKNPLITRITYSGNLTLTNTTFTKWADGNVTKEKIDNKRFKELAKQHFRI</sequence>
<dbReference type="EMBL" id="JACXAI010000038">
    <property type="protein sequence ID" value="MBD1382842.1"/>
    <property type="molecule type" value="Genomic_DNA"/>
</dbReference>